<keyword evidence="3" id="KW-0949">S-adenosyl-L-methionine</keyword>
<gene>
    <name evidence="5" type="primary">prmC</name>
    <name evidence="5" type="ORF">DPM12_10050</name>
</gene>
<evidence type="ECO:0000256" key="3">
    <source>
        <dbReference type="ARBA" id="ARBA00022691"/>
    </source>
</evidence>
<keyword evidence="2 5" id="KW-0808">Transferase</keyword>
<dbReference type="GO" id="GO:0032259">
    <property type="term" value="P:methylation"/>
    <property type="evidence" value="ECO:0007669"/>
    <property type="project" value="UniProtKB-KW"/>
</dbReference>
<dbReference type="InterPro" id="IPR019874">
    <property type="entry name" value="RF_methyltr_PrmC"/>
</dbReference>
<dbReference type="OrthoDB" id="9800643at2"/>
<dbReference type="Proteomes" id="UP000250462">
    <property type="component" value="Unassembled WGS sequence"/>
</dbReference>
<proteinExistence type="predicted"/>
<keyword evidence="6" id="KW-1185">Reference proteome</keyword>
<reference evidence="5 6" key="1">
    <citation type="submission" date="2018-06" db="EMBL/GenBank/DDBJ databases">
        <title>Phytoactinopolyspora halophila sp. nov., a novel halophilic actinomycete isolated from a saline soil in China.</title>
        <authorList>
            <person name="Tang S.-K."/>
        </authorList>
    </citation>
    <scope>NUCLEOTIDE SEQUENCE [LARGE SCALE GENOMIC DNA]</scope>
    <source>
        <strain evidence="5 6">YIM 96934</strain>
    </source>
</reference>
<dbReference type="GO" id="GO:0003676">
    <property type="term" value="F:nucleic acid binding"/>
    <property type="evidence" value="ECO:0007669"/>
    <property type="project" value="InterPro"/>
</dbReference>
<dbReference type="SUPFAM" id="SSF53335">
    <property type="entry name" value="S-adenosyl-L-methionine-dependent methyltransferases"/>
    <property type="match status" value="1"/>
</dbReference>
<evidence type="ECO:0000259" key="4">
    <source>
        <dbReference type="Pfam" id="PF17827"/>
    </source>
</evidence>
<dbReference type="PROSITE" id="PS00092">
    <property type="entry name" value="N6_MTASE"/>
    <property type="match status" value="1"/>
</dbReference>
<evidence type="ECO:0000313" key="5">
    <source>
        <dbReference type="EMBL" id="RAW14822.1"/>
    </source>
</evidence>
<evidence type="ECO:0000313" key="6">
    <source>
        <dbReference type="Proteomes" id="UP000250462"/>
    </source>
</evidence>
<dbReference type="InterPro" id="IPR004556">
    <property type="entry name" value="HemK-like"/>
</dbReference>
<dbReference type="NCBIfam" id="TIGR03534">
    <property type="entry name" value="RF_mod_PrmC"/>
    <property type="match status" value="1"/>
</dbReference>
<feature type="domain" description="Release factor glutamine methyltransferase N-terminal" evidence="4">
    <location>
        <begin position="12"/>
        <end position="80"/>
    </location>
</feature>
<comment type="caution">
    <text evidence="5">The sequence shown here is derived from an EMBL/GenBank/DDBJ whole genome shotgun (WGS) entry which is preliminary data.</text>
</comment>
<evidence type="ECO:0000256" key="1">
    <source>
        <dbReference type="ARBA" id="ARBA00022603"/>
    </source>
</evidence>
<dbReference type="PANTHER" id="PTHR18895:SF74">
    <property type="entry name" value="MTRF1L RELEASE FACTOR GLUTAMINE METHYLTRANSFERASE"/>
    <property type="match status" value="1"/>
</dbReference>
<dbReference type="InterPro" id="IPR040758">
    <property type="entry name" value="PrmC_N"/>
</dbReference>
<dbReference type="InterPro" id="IPR002052">
    <property type="entry name" value="DNA_methylase_N6_adenine_CS"/>
</dbReference>
<organism evidence="5 6">
    <name type="scientific">Phytoactinopolyspora halophila</name>
    <dbReference type="NCBI Taxonomy" id="1981511"/>
    <lineage>
        <taxon>Bacteria</taxon>
        <taxon>Bacillati</taxon>
        <taxon>Actinomycetota</taxon>
        <taxon>Actinomycetes</taxon>
        <taxon>Jiangellales</taxon>
        <taxon>Jiangellaceae</taxon>
        <taxon>Phytoactinopolyspora</taxon>
    </lineage>
</organism>
<name>A0A329QU44_9ACTN</name>
<dbReference type="CDD" id="cd02440">
    <property type="entry name" value="AdoMet_MTases"/>
    <property type="match status" value="1"/>
</dbReference>
<dbReference type="Gene3D" id="3.40.50.150">
    <property type="entry name" value="Vaccinia Virus protein VP39"/>
    <property type="match status" value="1"/>
</dbReference>
<dbReference type="InterPro" id="IPR029063">
    <property type="entry name" value="SAM-dependent_MTases_sf"/>
</dbReference>
<dbReference type="EC" id="2.1.1.297" evidence="5"/>
<dbReference type="AlphaFoldDB" id="A0A329QU44"/>
<accession>A0A329QU44</accession>
<keyword evidence="1 5" id="KW-0489">Methyltransferase</keyword>
<dbReference type="PANTHER" id="PTHR18895">
    <property type="entry name" value="HEMK METHYLTRANSFERASE"/>
    <property type="match status" value="1"/>
</dbReference>
<dbReference type="Pfam" id="PF17827">
    <property type="entry name" value="PrmC_N"/>
    <property type="match status" value="1"/>
</dbReference>
<protein>
    <submittedName>
        <fullName evidence="5">Peptide chain release factor N(5)-glutamine methyltransferase</fullName>
        <ecNumber evidence="5">2.1.1.297</ecNumber>
    </submittedName>
</protein>
<evidence type="ECO:0000256" key="2">
    <source>
        <dbReference type="ARBA" id="ARBA00022679"/>
    </source>
</evidence>
<dbReference type="InterPro" id="IPR050320">
    <property type="entry name" value="N5-glutamine_MTase"/>
</dbReference>
<dbReference type="EMBL" id="QMIG01000007">
    <property type="protein sequence ID" value="RAW14822.1"/>
    <property type="molecule type" value="Genomic_DNA"/>
</dbReference>
<dbReference type="NCBIfam" id="TIGR00536">
    <property type="entry name" value="hemK_fam"/>
    <property type="match status" value="1"/>
</dbReference>
<dbReference type="Gene3D" id="1.10.8.10">
    <property type="entry name" value="DNA helicase RuvA subunit, C-terminal domain"/>
    <property type="match status" value="1"/>
</dbReference>
<dbReference type="GO" id="GO:0102559">
    <property type="term" value="F:peptide chain release factor N(5)-glutamine methyltransferase activity"/>
    <property type="evidence" value="ECO:0007669"/>
    <property type="project" value="UniProtKB-EC"/>
</dbReference>
<dbReference type="RefSeq" id="WP_112258182.1">
    <property type="nucleotide sequence ID" value="NZ_QMIG01000007.1"/>
</dbReference>
<sequence>MTASTSLRERVEAAARQLAEAGVPSPRHDAEMLAAHALGIDRPELAVRLARHDASQEAADSYSELVARRAKREPLQHITGTAHFRQLTLSVGPGVFIPRPETELTAGAAIDAARAIVDSGGVPVVVDMYAGSGAIAISAAHEVRPCVVHAVESDDDAIAWLRRNAYGASVVVHRDDVGGVCDRSMSMLLGTVDVVVANPPYVPVGAGIRDPEVAEHDPPVALWAGDDGLDALRVLESAAARLLRPGGVVVAEHGDTQGEPAVELFTDTGRWADIADHLDLNGRPRYVTARLAWAAGDGG</sequence>